<evidence type="ECO:0000313" key="1">
    <source>
        <dbReference type="EMBL" id="ATI15674.1"/>
    </source>
</evidence>
<dbReference type="RefSeq" id="YP_009792722.1">
    <property type="nucleotide sequence ID" value="NC_047861.1"/>
</dbReference>
<proteinExistence type="predicted"/>
<dbReference type="Proteomes" id="UP000228765">
    <property type="component" value="Segment"/>
</dbReference>
<dbReference type="KEGG" id="vg:54982930"/>
<evidence type="ECO:0000313" key="2">
    <source>
        <dbReference type="Proteomes" id="UP000228765"/>
    </source>
</evidence>
<organism evidence="1 2">
    <name type="scientific">Bordetella phage vB_BbrM_PHB04</name>
    <dbReference type="NCBI Taxonomy" id="2029657"/>
    <lineage>
        <taxon>Viruses</taxon>
        <taxon>Duplodnaviria</taxon>
        <taxon>Heunggongvirae</taxon>
        <taxon>Uroviricota</taxon>
        <taxon>Caudoviricetes</taxon>
        <taxon>Phabquatrovirus</taxon>
        <taxon>Phabquatrovirus PHB04</taxon>
    </lineage>
</organism>
<dbReference type="EMBL" id="MF663786">
    <property type="protein sequence ID" value="ATI15674.1"/>
    <property type="molecule type" value="Genomic_DNA"/>
</dbReference>
<protein>
    <submittedName>
        <fullName evidence="1">Uncharacterized protein</fullName>
    </submittedName>
</protein>
<name>A0A291LA47_9CAUD</name>
<reference evidence="1 2" key="1">
    <citation type="submission" date="2017-08" db="EMBL/GenBank/DDBJ databases">
        <title>Complete genome sequence of a novel bacteriophage infecting Bordetella bronchiseptica.</title>
        <authorList>
            <person name="Chen Y."/>
            <person name="Song J."/>
            <person name="Wu B."/>
        </authorList>
    </citation>
    <scope>NUCLEOTIDE SEQUENCE [LARGE SCALE GENOMIC DNA]</scope>
</reference>
<dbReference type="GeneID" id="54982930"/>
<sequence length="217" mass="24792">MARLTDDQKSALIDQIREHLLIEGPRNWEGLEAKWPEVSRSTLWRLIRETRERMEGQAAMSGSPGELREVQKRIRERVEPAEHIQERIKAHLPTAPSPAVVAASPRDVMKAFNFFAFFDRIVKDAELARGSNLRENPDGTVKVINPAMFDRNISRRLGILQTYLQSVEVIYNVERIRELYELIMDAVGEADPEVQQAVLAKLRALNNKRGLTMAARP</sequence>
<accession>A0A291LA47</accession>
<keyword evidence="2" id="KW-1185">Reference proteome</keyword>